<dbReference type="Gene3D" id="3.20.20.60">
    <property type="entry name" value="Phosphoenolpyruvate-binding domains"/>
    <property type="match status" value="1"/>
</dbReference>
<dbReference type="GO" id="GO:0030955">
    <property type="term" value="F:potassium ion binding"/>
    <property type="evidence" value="ECO:0007669"/>
    <property type="project" value="InterPro"/>
</dbReference>
<dbReference type="GO" id="GO:0005524">
    <property type="term" value="F:ATP binding"/>
    <property type="evidence" value="ECO:0007669"/>
    <property type="project" value="UniProtKB-KW"/>
</dbReference>
<dbReference type="Pfam" id="PF00224">
    <property type="entry name" value="PK"/>
    <property type="match status" value="1"/>
</dbReference>
<dbReference type="InterPro" id="IPR040442">
    <property type="entry name" value="Pyrv_kinase-like_dom_sf"/>
</dbReference>
<protein>
    <recommendedName>
        <fullName evidence="3">pyruvate kinase</fullName>
        <ecNumber evidence="3">2.7.1.40</ecNumber>
    </recommendedName>
</protein>
<evidence type="ECO:0000256" key="2">
    <source>
        <dbReference type="ARBA" id="ARBA00008663"/>
    </source>
</evidence>
<dbReference type="InterPro" id="IPR011037">
    <property type="entry name" value="Pyrv_Knase-like_insert_dom_sf"/>
</dbReference>
<accession>A0A383ALL8</accession>
<evidence type="ECO:0000259" key="12">
    <source>
        <dbReference type="Pfam" id="PF00224"/>
    </source>
</evidence>
<organism evidence="13">
    <name type="scientific">marine metagenome</name>
    <dbReference type="NCBI Taxonomy" id="408172"/>
    <lineage>
        <taxon>unclassified sequences</taxon>
        <taxon>metagenomes</taxon>
        <taxon>ecological metagenomes</taxon>
    </lineage>
</organism>
<comment type="similarity">
    <text evidence="2">Belongs to the pyruvate kinase family.</text>
</comment>
<evidence type="ECO:0000256" key="7">
    <source>
        <dbReference type="ARBA" id="ARBA00022777"/>
    </source>
</evidence>
<evidence type="ECO:0000256" key="10">
    <source>
        <dbReference type="ARBA" id="ARBA00023152"/>
    </source>
</evidence>
<evidence type="ECO:0000256" key="9">
    <source>
        <dbReference type="ARBA" id="ARBA00022842"/>
    </source>
</evidence>
<feature type="domain" description="Pyruvate kinase barrel" evidence="12">
    <location>
        <begin position="1"/>
        <end position="153"/>
    </location>
</feature>
<feature type="non-terminal residue" evidence="13">
    <location>
        <position position="158"/>
    </location>
</feature>
<dbReference type="EC" id="2.7.1.40" evidence="3"/>
<dbReference type="GO" id="GO:0004743">
    <property type="term" value="F:pyruvate kinase activity"/>
    <property type="evidence" value="ECO:0007669"/>
    <property type="project" value="UniProtKB-EC"/>
</dbReference>
<dbReference type="SUPFAM" id="SSF51621">
    <property type="entry name" value="Phosphoenolpyruvate/pyruvate domain"/>
    <property type="match status" value="1"/>
</dbReference>
<evidence type="ECO:0000256" key="4">
    <source>
        <dbReference type="ARBA" id="ARBA00022679"/>
    </source>
</evidence>
<dbReference type="InterPro" id="IPR015806">
    <property type="entry name" value="Pyrv_Knase_insert_dom_sf"/>
</dbReference>
<dbReference type="GO" id="GO:0016301">
    <property type="term" value="F:kinase activity"/>
    <property type="evidence" value="ECO:0007669"/>
    <property type="project" value="UniProtKB-KW"/>
</dbReference>
<keyword evidence="6" id="KW-0547">Nucleotide-binding</keyword>
<dbReference type="SUPFAM" id="SSF50800">
    <property type="entry name" value="PK beta-barrel domain-like"/>
    <property type="match status" value="1"/>
</dbReference>
<dbReference type="InterPro" id="IPR015813">
    <property type="entry name" value="Pyrv/PenolPyrv_kinase-like_dom"/>
</dbReference>
<evidence type="ECO:0000313" key="13">
    <source>
        <dbReference type="EMBL" id="SVE08095.1"/>
    </source>
</evidence>
<evidence type="ECO:0000256" key="5">
    <source>
        <dbReference type="ARBA" id="ARBA00022723"/>
    </source>
</evidence>
<dbReference type="GO" id="GO:0000287">
    <property type="term" value="F:magnesium ion binding"/>
    <property type="evidence" value="ECO:0007669"/>
    <property type="project" value="InterPro"/>
</dbReference>
<dbReference type="PANTHER" id="PTHR11817">
    <property type="entry name" value="PYRUVATE KINASE"/>
    <property type="match status" value="1"/>
</dbReference>
<evidence type="ECO:0000256" key="11">
    <source>
        <dbReference type="ARBA" id="ARBA00023317"/>
    </source>
</evidence>
<dbReference type="EMBL" id="UINC01192785">
    <property type="protein sequence ID" value="SVE08095.1"/>
    <property type="molecule type" value="Genomic_DNA"/>
</dbReference>
<keyword evidence="7" id="KW-0418">Kinase</keyword>
<gene>
    <name evidence="13" type="ORF">METZ01_LOCUS460949</name>
</gene>
<dbReference type="InterPro" id="IPR001697">
    <property type="entry name" value="Pyr_Knase"/>
</dbReference>
<keyword evidence="5" id="KW-0479">Metal-binding</keyword>
<evidence type="ECO:0000256" key="3">
    <source>
        <dbReference type="ARBA" id="ARBA00012142"/>
    </source>
</evidence>
<proteinExistence type="inferred from homology"/>
<keyword evidence="4" id="KW-0808">Transferase</keyword>
<keyword evidence="9" id="KW-0460">Magnesium</keyword>
<dbReference type="UniPathway" id="UPA00109">
    <property type="reaction ID" value="UER00188"/>
</dbReference>
<dbReference type="Gene3D" id="2.40.33.10">
    <property type="entry name" value="PK beta-barrel domain-like"/>
    <property type="match status" value="1"/>
</dbReference>
<keyword evidence="11" id="KW-0670">Pyruvate</keyword>
<dbReference type="InterPro" id="IPR015793">
    <property type="entry name" value="Pyrv_Knase_brl"/>
</dbReference>
<evidence type="ECO:0000256" key="6">
    <source>
        <dbReference type="ARBA" id="ARBA00022741"/>
    </source>
</evidence>
<comment type="pathway">
    <text evidence="1">Carbohydrate degradation; glycolysis; pyruvate from D-glyceraldehyde 3-phosphate: step 5/5.</text>
</comment>
<reference evidence="13" key="1">
    <citation type="submission" date="2018-05" db="EMBL/GenBank/DDBJ databases">
        <authorList>
            <person name="Lanie J.A."/>
            <person name="Ng W.-L."/>
            <person name="Kazmierczak K.M."/>
            <person name="Andrzejewski T.M."/>
            <person name="Davidsen T.M."/>
            <person name="Wayne K.J."/>
            <person name="Tettelin H."/>
            <person name="Glass J.I."/>
            <person name="Rusch D."/>
            <person name="Podicherti R."/>
            <person name="Tsui H.-C.T."/>
            <person name="Winkler M.E."/>
        </authorList>
    </citation>
    <scope>NUCLEOTIDE SEQUENCE</scope>
</reference>
<evidence type="ECO:0000256" key="1">
    <source>
        <dbReference type="ARBA" id="ARBA00004997"/>
    </source>
</evidence>
<keyword evidence="8" id="KW-0067">ATP-binding</keyword>
<evidence type="ECO:0000256" key="8">
    <source>
        <dbReference type="ARBA" id="ARBA00022840"/>
    </source>
</evidence>
<sequence>MTRSGTDYFRINLSHTEVKDYKRIINRVSAWTNKPVCPDTEGAQVRTGKIDNKNKFIELTENQEVCFVSDSDKLKKNEIPIANFLPMKIFQIGDLVKIDFDSVLIHITKKLNNNIYGKVLESGKIGSNKGIALDREFKLPCLTEKDIEVLKISNELKI</sequence>
<keyword evidence="10" id="KW-0324">Glycolysis</keyword>
<dbReference type="AlphaFoldDB" id="A0A383ALL8"/>
<name>A0A383ALL8_9ZZZZ</name>